<name>A0A5C3LN43_9AGAR</name>
<keyword evidence="2" id="KW-1185">Reference proteome</keyword>
<protein>
    <submittedName>
        <fullName evidence="1">Uncharacterized protein</fullName>
    </submittedName>
</protein>
<accession>A0A5C3LN43</accession>
<dbReference type="AlphaFoldDB" id="A0A5C3LN43"/>
<dbReference type="EMBL" id="ML213642">
    <property type="protein sequence ID" value="TFK33748.1"/>
    <property type="molecule type" value="Genomic_DNA"/>
</dbReference>
<sequence length="62" mass="7117">MNNTLLHPLTGMYPRLLHHPRLQPTFRRHAVRPAPQSEAPIPATAQAFAFSFPRHFFMSIPV</sequence>
<evidence type="ECO:0000313" key="1">
    <source>
        <dbReference type="EMBL" id="TFK33748.1"/>
    </source>
</evidence>
<reference evidence="1 2" key="1">
    <citation type="journal article" date="2019" name="Nat. Ecol. Evol.">
        <title>Megaphylogeny resolves global patterns of mushroom evolution.</title>
        <authorList>
            <person name="Varga T."/>
            <person name="Krizsan K."/>
            <person name="Foldi C."/>
            <person name="Dima B."/>
            <person name="Sanchez-Garcia M."/>
            <person name="Sanchez-Ramirez S."/>
            <person name="Szollosi G.J."/>
            <person name="Szarkandi J.G."/>
            <person name="Papp V."/>
            <person name="Albert L."/>
            <person name="Andreopoulos W."/>
            <person name="Angelini C."/>
            <person name="Antonin V."/>
            <person name="Barry K.W."/>
            <person name="Bougher N.L."/>
            <person name="Buchanan P."/>
            <person name="Buyck B."/>
            <person name="Bense V."/>
            <person name="Catcheside P."/>
            <person name="Chovatia M."/>
            <person name="Cooper J."/>
            <person name="Damon W."/>
            <person name="Desjardin D."/>
            <person name="Finy P."/>
            <person name="Geml J."/>
            <person name="Haridas S."/>
            <person name="Hughes K."/>
            <person name="Justo A."/>
            <person name="Karasinski D."/>
            <person name="Kautmanova I."/>
            <person name="Kiss B."/>
            <person name="Kocsube S."/>
            <person name="Kotiranta H."/>
            <person name="LaButti K.M."/>
            <person name="Lechner B.E."/>
            <person name="Liimatainen K."/>
            <person name="Lipzen A."/>
            <person name="Lukacs Z."/>
            <person name="Mihaltcheva S."/>
            <person name="Morgado L.N."/>
            <person name="Niskanen T."/>
            <person name="Noordeloos M.E."/>
            <person name="Ohm R.A."/>
            <person name="Ortiz-Santana B."/>
            <person name="Ovrebo C."/>
            <person name="Racz N."/>
            <person name="Riley R."/>
            <person name="Savchenko A."/>
            <person name="Shiryaev A."/>
            <person name="Soop K."/>
            <person name="Spirin V."/>
            <person name="Szebenyi C."/>
            <person name="Tomsovsky M."/>
            <person name="Tulloss R.E."/>
            <person name="Uehling J."/>
            <person name="Grigoriev I.V."/>
            <person name="Vagvolgyi C."/>
            <person name="Papp T."/>
            <person name="Martin F.M."/>
            <person name="Miettinen O."/>
            <person name="Hibbett D.S."/>
            <person name="Nagy L.G."/>
        </authorList>
    </citation>
    <scope>NUCLEOTIDE SEQUENCE [LARGE SCALE GENOMIC DNA]</scope>
    <source>
        <strain evidence="1 2">CBS 166.37</strain>
    </source>
</reference>
<proteinExistence type="predicted"/>
<dbReference type="Proteomes" id="UP000308652">
    <property type="component" value="Unassembled WGS sequence"/>
</dbReference>
<evidence type="ECO:0000313" key="2">
    <source>
        <dbReference type="Proteomes" id="UP000308652"/>
    </source>
</evidence>
<gene>
    <name evidence="1" type="ORF">BDQ12DRAFT_690702</name>
</gene>
<organism evidence="1 2">
    <name type="scientific">Crucibulum laeve</name>
    <dbReference type="NCBI Taxonomy" id="68775"/>
    <lineage>
        <taxon>Eukaryota</taxon>
        <taxon>Fungi</taxon>
        <taxon>Dikarya</taxon>
        <taxon>Basidiomycota</taxon>
        <taxon>Agaricomycotina</taxon>
        <taxon>Agaricomycetes</taxon>
        <taxon>Agaricomycetidae</taxon>
        <taxon>Agaricales</taxon>
        <taxon>Agaricineae</taxon>
        <taxon>Nidulariaceae</taxon>
        <taxon>Crucibulum</taxon>
    </lineage>
</organism>